<name>A0AA88W653_9ASTE</name>
<dbReference type="Proteomes" id="UP001188597">
    <property type="component" value="Unassembled WGS sequence"/>
</dbReference>
<sequence>MVVLFPSATLLFASSSTDTLLLAELLDFLNKKLELVFLFNHSWDGGCPGYLVGWVKPMLLFLLERELGNLDICKHIGASDYLVICAMLDSFELYVMLTSADRCVNHQQQQPVRELQHGRVSAEELVQAVHEMLFAAGINMDVEKQSLLQTTLTMQEQLQESQAALLLEQVYFLHSISLLNVKLPSKIIIEII</sequence>
<reference evidence="1" key="1">
    <citation type="submission" date="2022-12" db="EMBL/GenBank/DDBJ databases">
        <title>Draft genome assemblies for two species of Escallonia (Escalloniales).</title>
        <authorList>
            <person name="Chanderbali A."/>
            <person name="Dervinis C."/>
            <person name="Anghel I."/>
            <person name="Soltis D."/>
            <person name="Soltis P."/>
            <person name="Zapata F."/>
        </authorList>
    </citation>
    <scope>NUCLEOTIDE SEQUENCE</scope>
    <source>
        <strain evidence="1">UCBG64.0493</strain>
        <tissue evidence="1">Leaf</tissue>
    </source>
</reference>
<evidence type="ECO:0000313" key="1">
    <source>
        <dbReference type="EMBL" id="KAK3017645.1"/>
    </source>
</evidence>
<gene>
    <name evidence="1" type="ORF">RJ639_003237</name>
</gene>
<accession>A0AA88W653</accession>
<evidence type="ECO:0000313" key="2">
    <source>
        <dbReference type="Proteomes" id="UP001188597"/>
    </source>
</evidence>
<keyword evidence="2" id="KW-1185">Reference proteome</keyword>
<dbReference type="AlphaFoldDB" id="A0AA88W653"/>
<dbReference type="EMBL" id="JAVXUP010000987">
    <property type="protein sequence ID" value="KAK3017645.1"/>
    <property type="molecule type" value="Genomic_DNA"/>
</dbReference>
<protein>
    <submittedName>
        <fullName evidence="1">Uncharacterized protein</fullName>
    </submittedName>
</protein>
<comment type="caution">
    <text evidence="1">The sequence shown here is derived from an EMBL/GenBank/DDBJ whole genome shotgun (WGS) entry which is preliminary data.</text>
</comment>
<proteinExistence type="predicted"/>
<organism evidence="1 2">
    <name type="scientific">Escallonia herrerae</name>
    <dbReference type="NCBI Taxonomy" id="1293975"/>
    <lineage>
        <taxon>Eukaryota</taxon>
        <taxon>Viridiplantae</taxon>
        <taxon>Streptophyta</taxon>
        <taxon>Embryophyta</taxon>
        <taxon>Tracheophyta</taxon>
        <taxon>Spermatophyta</taxon>
        <taxon>Magnoliopsida</taxon>
        <taxon>eudicotyledons</taxon>
        <taxon>Gunneridae</taxon>
        <taxon>Pentapetalae</taxon>
        <taxon>asterids</taxon>
        <taxon>campanulids</taxon>
        <taxon>Escalloniales</taxon>
        <taxon>Escalloniaceae</taxon>
        <taxon>Escallonia</taxon>
    </lineage>
</organism>